<organism evidence="3 4">
    <name type="scientific">Paucilactobacillus vaccinostercus DSM 20634</name>
    <dbReference type="NCBI Taxonomy" id="1423813"/>
    <lineage>
        <taxon>Bacteria</taxon>
        <taxon>Bacillati</taxon>
        <taxon>Bacillota</taxon>
        <taxon>Bacilli</taxon>
        <taxon>Lactobacillales</taxon>
        <taxon>Lactobacillaceae</taxon>
        <taxon>Paucilactobacillus</taxon>
    </lineage>
</organism>
<dbReference type="InterPro" id="IPR036938">
    <property type="entry name" value="PAP2/HPO_sf"/>
</dbReference>
<dbReference type="EMBL" id="AYYY01000029">
    <property type="protein sequence ID" value="KRM61319.1"/>
    <property type="molecule type" value="Genomic_DNA"/>
</dbReference>
<proteinExistence type="predicted"/>
<feature type="transmembrane region" description="Helical" evidence="1">
    <location>
        <begin position="51"/>
        <end position="70"/>
    </location>
</feature>
<keyword evidence="1" id="KW-0472">Membrane</keyword>
<evidence type="ECO:0000313" key="4">
    <source>
        <dbReference type="Proteomes" id="UP000051733"/>
    </source>
</evidence>
<feature type="transmembrane region" description="Helical" evidence="1">
    <location>
        <begin position="97"/>
        <end position="118"/>
    </location>
</feature>
<feature type="transmembrane region" description="Helical" evidence="1">
    <location>
        <begin position="227"/>
        <end position="246"/>
    </location>
</feature>
<dbReference type="PATRIC" id="fig|1423813.3.peg.1898"/>
<evidence type="ECO:0000313" key="3">
    <source>
        <dbReference type="EMBL" id="KRM61319.1"/>
    </source>
</evidence>
<comment type="caution">
    <text evidence="3">The sequence shown here is derived from an EMBL/GenBank/DDBJ whole genome shotgun (WGS) entry which is preliminary data.</text>
</comment>
<gene>
    <name evidence="3" type="ORF">FC26_GL001869</name>
</gene>
<feature type="transmembrane region" description="Helical" evidence="1">
    <location>
        <begin position="168"/>
        <end position="188"/>
    </location>
</feature>
<feature type="transmembrane region" description="Helical" evidence="1">
    <location>
        <begin position="195"/>
        <end position="215"/>
    </location>
</feature>
<keyword evidence="4" id="KW-1185">Reference proteome</keyword>
<protein>
    <submittedName>
        <fullName evidence="3">Phosphatase</fullName>
    </submittedName>
</protein>
<reference evidence="3 4" key="1">
    <citation type="journal article" date="2015" name="Genome Announc.">
        <title>Expanding the biotechnology potential of lactobacilli through comparative genomics of 213 strains and associated genera.</title>
        <authorList>
            <person name="Sun Z."/>
            <person name="Harris H.M."/>
            <person name="McCann A."/>
            <person name="Guo C."/>
            <person name="Argimon S."/>
            <person name="Zhang W."/>
            <person name="Yang X."/>
            <person name="Jeffery I.B."/>
            <person name="Cooney J.C."/>
            <person name="Kagawa T.F."/>
            <person name="Liu W."/>
            <person name="Song Y."/>
            <person name="Salvetti E."/>
            <person name="Wrobel A."/>
            <person name="Rasinkangas P."/>
            <person name="Parkhill J."/>
            <person name="Rea M.C."/>
            <person name="O'Sullivan O."/>
            <person name="Ritari J."/>
            <person name="Douillard F.P."/>
            <person name="Paul Ross R."/>
            <person name="Yang R."/>
            <person name="Briner A.E."/>
            <person name="Felis G.E."/>
            <person name="de Vos W.M."/>
            <person name="Barrangou R."/>
            <person name="Klaenhammer T.R."/>
            <person name="Caufield P.W."/>
            <person name="Cui Y."/>
            <person name="Zhang H."/>
            <person name="O'Toole P.W."/>
        </authorList>
    </citation>
    <scope>NUCLEOTIDE SEQUENCE [LARGE SCALE GENOMIC DNA]</scope>
    <source>
        <strain evidence="3 4">DSM 20634</strain>
    </source>
</reference>
<dbReference type="STRING" id="1423813.FC26_GL001869"/>
<feature type="transmembrane region" description="Helical" evidence="1">
    <location>
        <begin position="125"/>
        <end position="148"/>
    </location>
</feature>
<accession>A0A0R2A2Y9</accession>
<dbReference type="Gene3D" id="1.20.144.10">
    <property type="entry name" value="Phosphatidic acid phosphatase type 2/haloperoxidase"/>
    <property type="match status" value="1"/>
</dbReference>
<keyword evidence="1" id="KW-1133">Transmembrane helix</keyword>
<dbReference type="AlphaFoldDB" id="A0A0R2A2Y9"/>
<keyword evidence="1" id="KW-0812">Transmembrane</keyword>
<dbReference type="Pfam" id="PF01569">
    <property type="entry name" value="PAP2"/>
    <property type="match status" value="1"/>
</dbReference>
<evidence type="ECO:0000256" key="1">
    <source>
        <dbReference type="SAM" id="Phobius"/>
    </source>
</evidence>
<feature type="domain" description="Phosphatidic acid phosphatase type 2/haloperoxidase" evidence="2">
    <location>
        <begin position="128"/>
        <end position="241"/>
    </location>
</feature>
<name>A0A0R2A2Y9_9LACO</name>
<dbReference type="SUPFAM" id="SSF48317">
    <property type="entry name" value="Acid phosphatase/Vanadium-dependent haloperoxidase"/>
    <property type="match status" value="1"/>
</dbReference>
<sequence>MITIKLNGLFILLSHENQNISNSKIERGKIDLRNSVWEVSHMYITANRDRWLNVTIATLILLIIIALLKYDSYALVYWDAHLQTHLAAQGTTLFNKLFSALANPIMGGIYAVALWFFLWGFKHKLIATWVLGTYFIGQLWFVVLRWWVARPRPAAHSATLTSASFPSHHFFTVVLLCYLVWIAVFPWITENWHRWLLTILMIALCLLVALARIRMNAAFPIDMVGTLLLTYIWGQVAQAIYLNWFARLQNLTIFRHSDFN</sequence>
<dbReference type="Proteomes" id="UP000051733">
    <property type="component" value="Unassembled WGS sequence"/>
</dbReference>
<dbReference type="InterPro" id="IPR000326">
    <property type="entry name" value="PAP2/HPO"/>
</dbReference>
<evidence type="ECO:0000259" key="2">
    <source>
        <dbReference type="Pfam" id="PF01569"/>
    </source>
</evidence>